<organism evidence="2 3">
    <name type="scientific">Helicoverpa armigera granulovirus</name>
    <dbReference type="NCBI Taxonomy" id="489830"/>
    <lineage>
        <taxon>Viruses</taxon>
        <taxon>Viruses incertae sedis</taxon>
        <taxon>Naldaviricetes</taxon>
        <taxon>Lefavirales</taxon>
        <taxon>Baculoviridae</taxon>
        <taxon>Betabaculovirus</taxon>
        <taxon>Betabaculovirus helarmigerae</taxon>
    </lineage>
</organism>
<keyword evidence="3" id="KW-1185">Reference proteome</keyword>
<sequence>MVVRTRSLAMSVYNETTIPYNNNIGGEKIKKSFKLDLPPQNKPTLFVTKPLTAKIKDYIRYKNGKPEIPLYADDEQSEQRCDSTVCTILNYALLVTCSVLFLGLIAYFSYVGYRSSTKI</sequence>
<evidence type="ECO:0000256" key="1">
    <source>
        <dbReference type="SAM" id="Phobius"/>
    </source>
</evidence>
<evidence type="ECO:0000313" key="3">
    <source>
        <dbReference type="Proteomes" id="UP000203266"/>
    </source>
</evidence>
<dbReference type="Proteomes" id="UP000203266">
    <property type="component" value="Segment"/>
</dbReference>
<keyword evidence="1" id="KW-0472">Membrane</keyword>
<dbReference type="EMBL" id="EU255577">
    <property type="protein sequence ID" value="ABY47866.1"/>
    <property type="molecule type" value="Genomic_DNA"/>
</dbReference>
<reference evidence="2 3" key="1">
    <citation type="journal article" date="2008" name="Virus Genes">
        <title>Genomic sequence analysis of a granulovirus isolated from the Old World bollworm, Helicoverpa armigera.</title>
        <authorList>
            <person name="Harrison R.L."/>
            <person name="Popham H.J."/>
        </authorList>
    </citation>
    <scope>NUCLEOTIDE SEQUENCE [LARGE SCALE GENOMIC DNA]</scope>
</reference>
<evidence type="ECO:0000313" key="2">
    <source>
        <dbReference type="EMBL" id="ABY47866.1"/>
    </source>
</evidence>
<dbReference type="GeneID" id="10973859"/>
<protein>
    <submittedName>
        <fullName evidence="2">Uncharacterized protein</fullName>
    </submittedName>
</protein>
<name>A9YN17_9BBAC</name>
<keyword evidence="1" id="KW-1133">Transmembrane helix</keyword>
<proteinExistence type="predicted"/>
<dbReference type="RefSeq" id="YP_001649157.1">
    <property type="nucleotide sequence ID" value="NC_010240.1"/>
</dbReference>
<dbReference type="KEGG" id="vg:10973859"/>
<dbReference type="OrthoDB" id="26902at10239"/>
<keyword evidence="1" id="KW-0812">Transmembrane</keyword>
<accession>A9YN17</accession>
<feature type="transmembrane region" description="Helical" evidence="1">
    <location>
        <begin position="88"/>
        <end position="113"/>
    </location>
</feature>